<dbReference type="Proteomes" id="UP000799423">
    <property type="component" value="Unassembled WGS sequence"/>
</dbReference>
<gene>
    <name evidence="3" type="ORF">T440DRAFT_557987</name>
</gene>
<name>A0A6A7AX75_9PLEO</name>
<feature type="region of interest" description="Disordered" evidence="1">
    <location>
        <begin position="287"/>
        <end position="317"/>
    </location>
</feature>
<dbReference type="OrthoDB" id="3779192at2759"/>
<dbReference type="EMBL" id="MU006332">
    <property type="protein sequence ID" value="KAF2846748.1"/>
    <property type="molecule type" value="Genomic_DNA"/>
</dbReference>
<dbReference type="AlphaFoldDB" id="A0A6A7AX75"/>
<keyword evidence="2" id="KW-0472">Membrane</keyword>
<evidence type="ECO:0000313" key="3">
    <source>
        <dbReference type="EMBL" id="KAF2846748.1"/>
    </source>
</evidence>
<protein>
    <submittedName>
        <fullName evidence="3">Uncharacterized protein</fullName>
    </submittedName>
</protein>
<feature type="region of interest" description="Disordered" evidence="1">
    <location>
        <begin position="239"/>
        <end position="271"/>
    </location>
</feature>
<sequence>MDCGPGYVFAKARAQLERDVFQSCIAPEFGLGASSQHVVHDFEIHGPAALDTVSLGSAGDAKYWRDYFNTALGGIPRICISIGATCFASLAIILVLYTTISSRMTIPAVILVPLETLCMCAMAMAFGTSLSFAASLSTFKEDQLAEVASSDLARYVALVPLSKGMSVLTCIGWFLTLVVCIIATVDTCNGARARENCSFRPTASALGMSPRYPDIAPQMVRSRVPTMYDPRRPLHVESKKAYSDSDEESAKLIRGGEQTYRDSALTEEGRSSLELEREFMGLLSVDKPEKALQLRPKRPWSESPMGRKKYDDDVQSM</sequence>
<feature type="transmembrane region" description="Helical" evidence="2">
    <location>
        <begin position="165"/>
        <end position="185"/>
    </location>
</feature>
<evidence type="ECO:0000256" key="1">
    <source>
        <dbReference type="SAM" id="MobiDB-lite"/>
    </source>
</evidence>
<feature type="transmembrane region" description="Helical" evidence="2">
    <location>
        <begin position="74"/>
        <end position="97"/>
    </location>
</feature>
<reference evidence="3" key="1">
    <citation type="submission" date="2020-01" db="EMBL/GenBank/DDBJ databases">
        <authorList>
            <consortium name="DOE Joint Genome Institute"/>
            <person name="Haridas S."/>
            <person name="Albert R."/>
            <person name="Binder M."/>
            <person name="Bloem J."/>
            <person name="Labutti K."/>
            <person name="Salamov A."/>
            <person name="Andreopoulos B."/>
            <person name="Baker S.E."/>
            <person name="Barry K."/>
            <person name="Bills G."/>
            <person name="Bluhm B.H."/>
            <person name="Cannon C."/>
            <person name="Castanera R."/>
            <person name="Culley D.E."/>
            <person name="Daum C."/>
            <person name="Ezra D."/>
            <person name="Gonzalez J.B."/>
            <person name="Henrissat B."/>
            <person name="Kuo A."/>
            <person name="Liang C."/>
            <person name="Lipzen A."/>
            <person name="Lutzoni F."/>
            <person name="Magnuson J."/>
            <person name="Mondo S."/>
            <person name="Nolan M."/>
            <person name="Ohm R."/>
            <person name="Pangilinan J."/>
            <person name="Park H.-J."/>
            <person name="Ramirez L."/>
            <person name="Alfaro M."/>
            <person name="Sun H."/>
            <person name="Tritt A."/>
            <person name="Yoshinaga Y."/>
            <person name="Zwiers L.-H."/>
            <person name="Turgeon B.G."/>
            <person name="Goodwin S.B."/>
            <person name="Spatafora J.W."/>
            <person name="Crous P.W."/>
            <person name="Grigoriev I.V."/>
        </authorList>
    </citation>
    <scope>NUCLEOTIDE SEQUENCE</scope>
    <source>
        <strain evidence="3">IPT5</strain>
    </source>
</reference>
<keyword evidence="2" id="KW-0812">Transmembrane</keyword>
<feature type="compositionally biased region" description="Basic and acidic residues" evidence="1">
    <location>
        <begin position="308"/>
        <end position="317"/>
    </location>
</feature>
<keyword evidence="4" id="KW-1185">Reference proteome</keyword>
<feature type="compositionally biased region" description="Basic and acidic residues" evidence="1">
    <location>
        <begin position="239"/>
        <end position="251"/>
    </location>
</feature>
<organism evidence="3 4">
    <name type="scientific">Plenodomus tracheiphilus IPT5</name>
    <dbReference type="NCBI Taxonomy" id="1408161"/>
    <lineage>
        <taxon>Eukaryota</taxon>
        <taxon>Fungi</taxon>
        <taxon>Dikarya</taxon>
        <taxon>Ascomycota</taxon>
        <taxon>Pezizomycotina</taxon>
        <taxon>Dothideomycetes</taxon>
        <taxon>Pleosporomycetidae</taxon>
        <taxon>Pleosporales</taxon>
        <taxon>Pleosporineae</taxon>
        <taxon>Leptosphaeriaceae</taxon>
        <taxon>Plenodomus</taxon>
    </lineage>
</organism>
<evidence type="ECO:0000256" key="2">
    <source>
        <dbReference type="SAM" id="Phobius"/>
    </source>
</evidence>
<evidence type="ECO:0000313" key="4">
    <source>
        <dbReference type="Proteomes" id="UP000799423"/>
    </source>
</evidence>
<accession>A0A6A7AX75</accession>
<keyword evidence="2" id="KW-1133">Transmembrane helix</keyword>
<feature type="transmembrane region" description="Helical" evidence="2">
    <location>
        <begin position="109"/>
        <end position="134"/>
    </location>
</feature>
<proteinExistence type="predicted"/>